<evidence type="ECO:0000256" key="5">
    <source>
        <dbReference type="ARBA" id="ARBA00023136"/>
    </source>
</evidence>
<keyword evidence="3 6" id="KW-0812">Transmembrane</keyword>
<dbReference type="Gene3D" id="1.10.287.1260">
    <property type="match status" value="1"/>
</dbReference>
<dbReference type="EMBL" id="JASNVP010000003">
    <property type="protein sequence ID" value="MDK4325678.1"/>
    <property type="molecule type" value="Genomic_DNA"/>
</dbReference>
<dbReference type="InterPro" id="IPR023408">
    <property type="entry name" value="MscS_beta-dom_sf"/>
</dbReference>
<evidence type="ECO:0000256" key="2">
    <source>
        <dbReference type="ARBA" id="ARBA00022475"/>
    </source>
</evidence>
<keyword evidence="5 6" id="KW-0472">Membrane</keyword>
<dbReference type="GO" id="GO:0008381">
    <property type="term" value="F:mechanosensitive monoatomic ion channel activity"/>
    <property type="evidence" value="ECO:0007669"/>
    <property type="project" value="InterPro"/>
</dbReference>
<feature type="transmembrane region" description="Helical" evidence="6">
    <location>
        <begin position="59"/>
        <end position="82"/>
    </location>
</feature>
<evidence type="ECO:0000259" key="7">
    <source>
        <dbReference type="Pfam" id="PF00924"/>
    </source>
</evidence>
<dbReference type="GeneID" id="64189279"/>
<dbReference type="SUPFAM" id="SSF50182">
    <property type="entry name" value="Sm-like ribonucleoproteins"/>
    <property type="match status" value="1"/>
</dbReference>
<evidence type="ECO:0000313" key="11">
    <source>
        <dbReference type="Proteomes" id="UP001243856"/>
    </source>
</evidence>
<gene>
    <name evidence="8" type="ORF">QPX45_03965</name>
    <name evidence="9" type="ORF">QPX54_03990</name>
</gene>
<keyword evidence="11" id="KW-1185">Reference proteome</keyword>
<feature type="transmembrane region" description="Helical" evidence="6">
    <location>
        <begin position="94"/>
        <end position="121"/>
    </location>
</feature>
<dbReference type="Gene3D" id="2.30.30.60">
    <property type="match status" value="1"/>
</dbReference>
<feature type="transmembrane region" description="Helical" evidence="6">
    <location>
        <begin position="21"/>
        <end position="38"/>
    </location>
</feature>
<dbReference type="Pfam" id="PF00924">
    <property type="entry name" value="MS_channel_2nd"/>
    <property type="match status" value="1"/>
</dbReference>
<evidence type="ECO:0000256" key="3">
    <source>
        <dbReference type="ARBA" id="ARBA00022692"/>
    </source>
</evidence>
<dbReference type="AlphaFoldDB" id="A0AAP4BTK4"/>
<dbReference type="GO" id="GO:0005886">
    <property type="term" value="C:plasma membrane"/>
    <property type="evidence" value="ECO:0007669"/>
    <property type="project" value="UniProtKB-SubCell"/>
</dbReference>
<evidence type="ECO:0000256" key="4">
    <source>
        <dbReference type="ARBA" id="ARBA00022989"/>
    </source>
</evidence>
<proteinExistence type="predicted"/>
<evidence type="ECO:0000313" key="10">
    <source>
        <dbReference type="Proteomes" id="UP001226160"/>
    </source>
</evidence>
<reference evidence="9 11" key="1">
    <citation type="submission" date="2023-05" db="EMBL/GenBank/DDBJ databases">
        <title>Metabolic capabilities are highly conserved among human nasal-associated Corynebacterium species in pangenomic analyses.</title>
        <authorList>
            <person name="Tran T.H."/>
            <person name="Roberts A.Q."/>
            <person name="Escapa I.F."/>
            <person name="Gao W."/>
            <person name="Conlan S."/>
            <person name="Kong H."/>
            <person name="Segre J.A."/>
            <person name="Kelly M.S."/>
            <person name="Lemon K.P."/>
        </authorList>
    </citation>
    <scope>NUCLEOTIDE SEQUENCE</scope>
    <source>
        <strain evidence="9">KPL2654</strain>
        <strain evidence="8 11">KPL2811</strain>
    </source>
</reference>
<dbReference type="PANTHER" id="PTHR30460">
    <property type="entry name" value="MODERATE CONDUCTANCE MECHANOSENSITIVE CHANNEL YBIO"/>
    <property type="match status" value="1"/>
</dbReference>
<comment type="caution">
    <text evidence="9">The sequence shown here is derived from an EMBL/GenBank/DDBJ whole genome shotgun (WGS) entry which is preliminary data.</text>
</comment>
<dbReference type="InterPro" id="IPR045276">
    <property type="entry name" value="YbiO_bact"/>
</dbReference>
<evidence type="ECO:0000313" key="8">
    <source>
        <dbReference type="EMBL" id="MDK4300413.1"/>
    </source>
</evidence>
<keyword evidence="4 6" id="KW-1133">Transmembrane helix</keyword>
<feature type="domain" description="Mechanosensitive ion channel MscS" evidence="7">
    <location>
        <begin position="110"/>
        <end position="169"/>
    </location>
</feature>
<dbReference type="InterPro" id="IPR010920">
    <property type="entry name" value="LSM_dom_sf"/>
</dbReference>
<evidence type="ECO:0000313" key="9">
    <source>
        <dbReference type="EMBL" id="MDK4325678.1"/>
    </source>
</evidence>
<accession>A0AAP4BTK4</accession>
<protein>
    <submittedName>
        <fullName evidence="9">Mechanosensitive ion channel family protein</fullName>
    </submittedName>
</protein>
<comment type="subcellular location">
    <subcellularLocation>
        <location evidence="1">Cell membrane</location>
    </subcellularLocation>
</comment>
<evidence type="ECO:0000256" key="6">
    <source>
        <dbReference type="SAM" id="Phobius"/>
    </source>
</evidence>
<dbReference type="EMBL" id="JASNVK010000005">
    <property type="protein sequence ID" value="MDK4300413.1"/>
    <property type="molecule type" value="Genomic_DNA"/>
</dbReference>
<dbReference type="RefSeq" id="WP_018120052.1">
    <property type="nucleotide sequence ID" value="NZ_CBCRTU010000002.1"/>
</dbReference>
<dbReference type="InterPro" id="IPR006685">
    <property type="entry name" value="MscS_channel_2nd"/>
</dbReference>
<sequence length="412" mass="45343">MTLDFVLEQIWRWSIERGVDFALLFIAALLVPRAGRLAHRWSQHRSQRIADFDESKSSLAVAGVAIYIVQLIAYFVLFVFFLQQLGFSLVGATIPATAASAAVGLGAQSIIADFLAGFFILSEKQYGIGDWVKFEGNGIEVEGTIIQVTMRATRIRTLNEETIIIPNSTARVCINHSHYWSSAVVVMPVPLLEVKSPWQAVERFEKATKRALEVPEIAEVLQGELEIHPAVGNGVNPPTVVGMPWTVNIRAMILTEAGMQWMVERAIRLSVMEEFWSEYGSAPTISGDLQGEISLRENPSGTNNTDTSGAYTENPWVDISLGTNTPEENSQEITELTAQDSEHYRRFDPRTLVGKLFSFNGNLRPSTTGLSLLFIALLVVRVLGSSIEIDGELVHGPLAPPATETTLKVSTN</sequence>
<name>A0AAP4BTK4_9CORY</name>
<dbReference type="PANTHER" id="PTHR30460:SF0">
    <property type="entry name" value="MODERATE CONDUCTANCE MECHANOSENSITIVE CHANNEL YBIO"/>
    <property type="match status" value="1"/>
</dbReference>
<dbReference type="Proteomes" id="UP001226160">
    <property type="component" value="Unassembled WGS sequence"/>
</dbReference>
<organism evidence="9 10">
    <name type="scientific">Corynebacterium propinquum</name>
    <dbReference type="NCBI Taxonomy" id="43769"/>
    <lineage>
        <taxon>Bacteria</taxon>
        <taxon>Bacillati</taxon>
        <taxon>Actinomycetota</taxon>
        <taxon>Actinomycetes</taxon>
        <taxon>Mycobacteriales</taxon>
        <taxon>Corynebacteriaceae</taxon>
        <taxon>Corynebacterium</taxon>
    </lineage>
</organism>
<evidence type="ECO:0000256" key="1">
    <source>
        <dbReference type="ARBA" id="ARBA00004236"/>
    </source>
</evidence>
<dbReference type="Proteomes" id="UP001243856">
    <property type="component" value="Unassembled WGS sequence"/>
</dbReference>
<keyword evidence="2" id="KW-1003">Cell membrane</keyword>